<accession>A0A2Z7DDA9</accession>
<gene>
    <name evidence="12" type="ORF">F511_33661</name>
</gene>
<evidence type="ECO:0000256" key="1">
    <source>
        <dbReference type="ARBA" id="ARBA00004141"/>
    </source>
</evidence>
<dbReference type="Gene3D" id="3.40.50.300">
    <property type="entry name" value="P-loop containing nucleotide triphosphate hydrolases"/>
    <property type="match status" value="2"/>
</dbReference>
<name>A0A2Z7DDA9_9LAMI</name>
<dbReference type="Proteomes" id="UP000250235">
    <property type="component" value="Unassembled WGS sequence"/>
</dbReference>
<dbReference type="OrthoDB" id="66620at2759"/>
<keyword evidence="7" id="KW-0067">ATP-binding</keyword>
<keyword evidence="6" id="KW-0547">Nucleotide-binding</keyword>
<evidence type="ECO:0000256" key="4">
    <source>
        <dbReference type="ARBA" id="ARBA00022692"/>
    </source>
</evidence>
<keyword evidence="8 10" id="KW-1133">Transmembrane helix</keyword>
<feature type="transmembrane region" description="Helical" evidence="10">
    <location>
        <begin position="621"/>
        <end position="651"/>
    </location>
</feature>
<evidence type="ECO:0000256" key="7">
    <source>
        <dbReference type="ARBA" id="ARBA00022840"/>
    </source>
</evidence>
<dbReference type="InterPro" id="IPR043926">
    <property type="entry name" value="ABCG_dom"/>
</dbReference>
<evidence type="ECO:0000256" key="3">
    <source>
        <dbReference type="ARBA" id="ARBA00022448"/>
    </source>
</evidence>
<feature type="transmembrane region" description="Helical" evidence="10">
    <location>
        <begin position="1315"/>
        <end position="1337"/>
    </location>
</feature>
<dbReference type="GO" id="GO:0005886">
    <property type="term" value="C:plasma membrane"/>
    <property type="evidence" value="ECO:0007669"/>
    <property type="project" value="UniProtKB-ARBA"/>
</dbReference>
<dbReference type="InterPro" id="IPR003593">
    <property type="entry name" value="AAA+_ATPase"/>
</dbReference>
<evidence type="ECO:0000256" key="6">
    <source>
        <dbReference type="ARBA" id="ARBA00022741"/>
    </source>
</evidence>
<feature type="transmembrane region" description="Helical" evidence="10">
    <location>
        <begin position="579"/>
        <end position="601"/>
    </location>
</feature>
<keyword evidence="4 10" id="KW-0812">Transmembrane</keyword>
<evidence type="ECO:0000256" key="8">
    <source>
        <dbReference type="ARBA" id="ARBA00022989"/>
    </source>
</evidence>
<comment type="subcellular location">
    <subcellularLocation>
        <location evidence="1">Membrane</location>
        <topology evidence="1">Multi-pass membrane protein</topology>
    </subcellularLocation>
</comment>
<feature type="transmembrane region" description="Helical" evidence="10">
    <location>
        <begin position="1423"/>
        <end position="1446"/>
    </location>
</feature>
<keyword evidence="9 10" id="KW-0472">Membrane</keyword>
<dbReference type="InterPro" id="IPR034003">
    <property type="entry name" value="ABCG_PDR_2"/>
</dbReference>
<feature type="transmembrane region" description="Helical" evidence="10">
    <location>
        <begin position="663"/>
        <end position="682"/>
    </location>
</feature>
<dbReference type="PRINTS" id="PR00830">
    <property type="entry name" value="ENDOLAPTASE"/>
</dbReference>
<dbReference type="EMBL" id="KQ987777">
    <property type="protein sequence ID" value="KZV56816.1"/>
    <property type="molecule type" value="Genomic_DNA"/>
</dbReference>
<dbReference type="PROSITE" id="PS50893">
    <property type="entry name" value="ABC_TRANSPORTER_2"/>
    <property type="match status" value="2"/>
</dbReference>
<keyword evidence="5" id="KW-0677">Repeat</keyword>
<dbReference type="InterPro" id="IPR027417">
    <property type="entry name" value="P-loop_NTPase"/>
</dbReference>
<dbReference type="Pfam" id="PF00005">
    <property type="entry name" value="ABC_tran"/>
    <property type="match status" value="2"/>
</dbReference>
<dbReference type="GO" id="GO:0140359">
    <property type="term" value="F:ABC-type transporter activity"/>
    <property type="evidence" value="ECO:0007669"/>
    <property type="project" value="InterPro"/>
</dbReference>
<dbReference type="SMART" id="SM00382">
    <property type="entry name" value="AAA"/>
    <property type="match status" value="2"/>
</dbReference>
<proteinExistence type="inferred from homology"/>
<feature type="transmembrane region" description="Helical" evidence="10">
    <location>
        <begin position="777"/>
        <end position="804"/>
    </location>
</feature>
<feature type="transmembrane region" description="Helical" evidence="10">
    <location>
        <begin position="1343"/>
        <end position="1364"/>
    </location>
</feature>
<dbReference type="GO" id="GO:0016887">
    <property type="term" value="F:ATP hydrolysis activity"/>
    <property type="evidence" value="ECO:0007669"/>
    <property type="project" value="InterPro"/>
</dbReference>
<dbReference type="InterPro" id="IPR003439">
    <property type="entry name" value="ABC_transporter-like_ATP-bd"/>
</dbReference>
<evidence type="ECO:0000256" key="10">
    <source>
        <dbReference type="SAM" id="Phobius"/>
    </source>
</evidence>
<feature type="domain" description="ABC transporter" evidence="11">
    <location>
        <begin position="169"/>
        <end position="441"/>
    </location>
</feature>
<evidence type="ECO:0000313" key="12">
    <source>
        <dbReference type="EMBL" id="KZV56816.1"/>
    </source>
</evidence>
<keyword evidence="13" id="KW-1185">Reference proteome</keyword>
<reference evidence="12 13" key="1">
    <citation type="journal article" date="2015" name="Proc. Natl. Acad. Sci. U.S.A.">
        <title>The resurrection genome of Boea hygrometrica: A blueprint for survival of dehydration.</title>
        <authorList>
            <person name="Xiao L."/>
            <person name="Yang G."/>
            <person name="Zhang L."/>
            <person name="Yang X."/>
            <person name="Zhao S."/>
            <person name="Ji Z."/>
            <person name="Zhou Q."/>
            <person name="Hu M."/>
            <person name="Wang Y."/>
            <person name="Chen M."/>
            <person name="Xu Y."/>
            <person name="Jin H."/>
            <person name="Xiao X."/>
            <person name="Hu G."/>
            <person name="Bao F."/>
            <person name="Hu Y."/>
            <person name="Wan P."/>
            <person name="Li L."/>
            <person name="Deng X."/>
            <person name="Kuang T."/>
            <person name="Xiang C."/>
            <person name="Zhu J.K."/>
            <person name="Oliver M.J."/>
            <person name="He Y."/>
        </authorList>
    </citation>
    <scope>NUCLEOTIDE SEQUENCE [LARGE SCALE GENOMIC DNA]</scope>
    <source>
        <strain evidence="13">cv. XS01</strain>
    </source>
</reference>
<dbReference type="GO" id="GO:0005524">
    <property type="term" value="F:ATP binding"/>
    <property type="evidence" value="ECO:0007669"/>
    <property type="project" value="UniProtKB-KW"/>
</dbReference>
<feature type="transmembrane region" description="Helical" evidence="10">
    <location>
        <begin position="688"/>
        <end position="710"/>
    </location>
</feature>
<evidence type="ECO:0000259" key="11">
    <source>
        <dbReference type="PROSITE" id="PS50893"/>
    </source>
</evidence>
<dbReference type="InterPro" id="IPR013525">
    <property type="entry name" value="ABC2_TM"/>
</dbReference>
<feature type="domain" description="ABC transporter" evidence="11">
    <location>
        <begin position="856"/>
        <end position="1107"/>
    </location>
</feature>
<organism evidence="12 13">
    <name type="scientific">Dorcoceras hygrometricum</name>
    <dbReference type="NCBI Taxonomy" id="472368"/>
    <lineage>
        <taxon>Eukaryota</taxon>
        <taxon>Viridiplantae</taxon>
        <taxon>Streptophyta</taxon>
        <taxon>Embryophyta</taxon>
        <taxon>Tracheophyta</taxon>
        <taxon>Spermatophyta</taxon>
        <taxon>Magnoliopsida</taxon>
        <taxon>eudicotyledons</taxon>
        <taxon>Gunneridae</taxon>
        <taxon>Pentapetalae</taxon>
        <taxon>asterids</taxon>
        <taxon>lamiids</taxon>
        <taxon>Lamiales</taxon>
        <taxon>Gesneriaceae</taxon>
        <taxon>Didymocarpoideae</taxon>
        <taxon>Trichosporeae</taxon>
        <taxon>Loxocarpinae</taxon>
        <taxon>Dorcoceras</taxon>
    </lineage>
</organism>
<dbReference type="Pfam" id="PF19055">
    <property type="entry name" value="ABC2_membrane_7"/>
    <property type="match status" value="2"/>
</dbReference>
<evidence type="ECO:0000256" key="5">
    <source>
        <dbReference type="ARBA" id="ARBA00022737"/>
    </source>
</evidence>
<evidence type="ECO:0000313" key="13">
    <source>
        <dbReference type="Proteomes" id="UP000250235"/>
    </source>
</evidence>
<sequence>MAQLIGVDEIESFRNELSEIGRSFRASFRRHASSFRSFGSDRNFDLEDDAKLQWEQIDRLPTFERLKSSLFDEDDEHGDGIRGKRVVDVTKLGAQERHLFIEKLIRHIEHDNLKLLQKIRKRMNKVGVKVPTIEVRYTNMSIEAECEVVYGRPLPTLWNSFKSMISDIVRLPGLQSQQARINIINNVSGLIKPGRLTLLLGPPGCGKTTLLKSLSGNLDKSLKVTGEVSYNGYTFDEFVAQKTSAYISQYDLHIPEMTVRETLDFSSQCQGIGSRAEIMTELTRREKEAKIIPDPDIDTYMKAISVEGQKANLQIDYILKILGLDICADTLFGDAMRTGISGGQKKRLTTCEMIVGPTKALFMDEISNGLDSSTTYQVVSFLQQLAHITDATILVSLLQPAPETFDLFDDVILMGEGTIVYHGPRTDILEFFRTCGFHCPERKGVADFLQEASCELFHFQVISRKDQEQYWHESQKPYNYVSIDTFSRKYQESPEGKKLNVELSIPLDKSKSHKNAISFSVYSLPKWTLFQSCMSRELLLMKRNSFVYIFKVAQLLIIASVSMTVFLRTQMGIDLIHANNYLGALFYSMIVVLIDGMPELSMTVSRLAVFYKQRDLHFYPAWAYAIPATILKIPLSLLSGLAWTSLTYYVIGYSPEPGRFFRHMMMISAVHMASISMFRFLASIFRSTVASTTAGSLAIVFVMLFSGFLIPRRRTNIFAASMPSWLRWAFWVSPLSYGEIGLSINEFLAPRWQKELSGNTTLGHLTLESRGLNFGGYVFWISIGALFGLTVLFNIGFTLALSFLKSSGSRVIISSEKLSQLHGRNISKNKMRDPPPTSSRKLNKEKMVLPFEPLSISFQEVQYYIETPVAMKERGYTQKKLQLLCDVTGAFRPGILTALMGVSGAGKTTLLDVLSGRKTVGVVEGEIRIGGYPKVQRTFARISGYCEQSDIHSPQITVEESVVFSAWLRLQSDLNCMDEFVKEVLETIELDGIKDALVGTPGVTGLSTEQRKRLTIAVELVANPSIIFMDEPTTGLDARSAAIVMRAVKNVTNTGRTIVCTIHQPSIDIFEAFDELVLLKAGGRMIYCGPLGQHSCKVIEYFEGISGVPKIRDNFNPATWMLEVTSTSSEAELGIDFAQIYKNSALHEENKELVRKLSFPPSGSKDLHFPTTYSQNGWGQFKACLWKQHWSYWRSPSYNLMRSLHMLFSSFLFGFLFLGQGKQIHNQQSLFTLLGSMYSSTFFCGINNSASVLPYVSTERTVLYRERFAGMYASWAYSAAQVVIEVPYLLAQAIAFTAITYLMIGYHWSAYKIFWYFYSMFCSLLYFTYLGMLLISITPSFPVASISQSAFYAFLNLFSGFLIPRPQIPKWWVWFYYVVPTSWTLNGMLSSQFGDVGKQIVVFGENKRIDEFLRDYFGYHRNMLPLVALLLMLYPVAFASLFAFCIGNLNFQRR</sequence>
<keyword evidence="3" id="KW-0813">Transport</keyword>
<dbReference type="Pfam" id="PF01061">
    <property type="entry name" value="ABC2_membrane"/>
    <property type="match status" value="2"/>
</dbReference>
<dbReference type="CDD" id="cd03232">
    <property type="entry name" value="ABCG_PDR_domain2"/>
    <property type="match status" value="1"/>
</dbReference>
<evidence type="ECO:0000256" key="9">
    <source>
        <dbReference type="ARBA" id="ARBA00023136"/>
    </source>
</evidence>
<dbReference type="Pfam" id="PF08370">
    <property type="entry name" value="PDR_assoc"/>
    <property type="match status" value="1"/>
</dbReference>
<dbReference type="FunFam" id="3.40.50.300:FF:000157">
    <property type="entry name" value="ABC transporter G family member 34"/>
    <property type="match status" value="1"/>
</dbReference>
<comment type="similarity">
    <text evidence="2">Belongs to the ABC transporter superfamily. ABCG family. PDR (TC 3.A.1.205) subfamily.</text>
</comment>
<protein>
    <submittedName>
        <fullName evidence="12">Pleiotropic drug resistance protein 3</fullName>
    </submittedName>
</protein>
<dbReference type="FunFam" id="3.40.50.300:FF:000179">
    <property type="entry name" value="ABC transporter G family member 34"/>
    <property type="match status" value="1"/>
</dbReference>
<dbReference type="SUPFAM" id="SSF52540">
    <property type="entry name" value="P-loop containing nucleoside triphosphate hydrolases"/>
    <property type="match status" value="2"/>
</dbReference>
<feature type="transmembrane region" description="Helical" evidence="10">
    <location>
        <begin position="546"/>
        <end position="567"/>
    </location>
</feature>
<dbReference type="InterPro" id="IPR013581">
    <property type="entry name" value="PDR_assoc"/>
</dbReference>
<feature type="transmembrane region" description="Helical" evidence="10">
    <location>
        <begin position="1371"/>
        <end position="1389"/>
    </location>
</feature>
<feature type="transmembrane region" description="Helical" evidence="10">
    <location>
        <begin position="1290"/>
        <end position="1308"/>
    </location>
</feature>
<dbReference type="PANTHER" id="PTHR19241">
    <property type="entry name" value="ATP-BINDING CASSETTE TRANSPORTER"/>
    <property type="match status" value="1"/>
</dbReference>
<evidence type="ECO:0000256" key="2">
    <source>
        <dbReference type="ARBA" id="ARBA00006012"/>
    </source>
</evidence>